<dbReference type="Gene3D" id="1.20.120.350">
    <property type="entry name" value="Voltage-gated potassium channels. Chain C"/>
    <property type="match status" value="1"/>
</dbReference>
<dbReference type="GO" id="GO:0005248">
    <property type="term" value="F:voltage-gated sodium channel activity"/>
    <property type="evidence" value="ECO:0007669"/>
    <property type="project" value="TreeGrafter"/>
</dbReference>
<keyword evidence="5 6" id="KW-0472">Membrane</keyword>
<comment type="caution">
    <text evidence="8">The sequence shown here is derived from an EMBL/GenBank/DDBJ whole genome shotgun (WGS) entry which is preliminary data.</text>
</comment>
<keyword evidence="2 6" id="KW-0812">Transmembrane</keyword>
<dbReference type="InterPro" id="IPR002048">
    <property type="entry name" value="EF_hand_dom"/>
</dbReference>
<evidence type="ECO:0000259" key="7">
    <source>
        <dbReference type="PROSITE" id="PS50222"/>
    </source>
</evidence>
<dbReference type="InterPro" id="IPR005821">
    <property type="entry name" value="Ion_trans_dom"/>
</dbReference>
<dbReference type="GO" id="GO:0001518">
    <property type="term" value="C:voltage-gated sodium channel complex"/>
    <property type="evidence" value="ECO:0007669"/>
    <property type="project" value="TreeGrafter"/>
</dbReference>
<dbReference type="Proteomes" id="UP000186817">
    <property type="component" value="Unassembled WGS sequence"/>
</dbReference>
<organism evidence="8 9">
    <name type="scientific">Symbiodinium microadriaticum</name>
    <name type="common">Dinoflagellate</name>
    <name type="synonym">Zooxanthella microadriatica</name>
    <dbReference type="NCBI Taxonomy" id="2951"/>
    <lineage>
        <taxon>Eukaryota</taxon>
        <taxon>Sar</taxon>
        <taxon>Alveolata</taxon>
        <taxon>Dinophyceae</taxon>
        <taxon>Suessiales</taxon>
        <taxon>Symbiodiniaceae</taxon>
        <taxon>Symbiodinium</taxon>
    </lineage>
</organism>
<dbReference type="Gene3D" id="1.10.287.70">
    <property type="match status" value="1"/>
</dbReference>
<keyword evidence="9" id="KW-1185">Reference proteome</keyword>
<dbReference type="GO" id="GO:0005509">
    <property type="term" value="F:calcium ion binding"/>
    <property type="evidence" value="ECO:0007669"/>
    <property type="project" value="InterPro"/>
</dbReference>
<reference evidence="8 9" key="1">
    <citation type="submission" date="2016-02" db="EMBL/GenBank/DDBJ databases">
        <title>Genome analysis of coral dinoflagellate symbionts highlights evolutionary adaptations to a symbiotic lifestyle.</title>
        <authorList>
            <person name="Aranda M."/>
            <person name="Li Y."/>
            <person name="Liew Y.J."/>
            <person name="Baumgarten S."/>
            <person name="Simakov O."/>
            <person name="Wilson M."/>
            <person name="Piel J."/>
            <person name="Ashoor H."/>
            <person name="Bougouffa S."/>
            <person name="Bajic V.B."/>
            <person name="Ryu T."/>
            <person name="Ravasi T."/>
            <person name="Bayer T."/>
            <person name="Micklem G."/>
            <person name="Kim H."/>
            <person name="Bhak J."/>
            <person name="Lajeunesse T.C."/>
            <person name="Voolstra C.R."/>
        </authorList>
    </citation>
    <scope>NUCLEOTIDE SEQUENCE [LARGE SCALE GENOMIC DNA]</scope>
    <source>
        <strain evidence="8 9">CCMP2467</strain>
    </source>
</reference>
<feature type="domain" description="EF-hand" evidence="7">
    <location>
        <begin position="300"/>
        <end position="335"/>
    </location>
</feature>
<evidence type="ECO:0000256" key="3">
    <source>
        <dbReference type="ARBA" id="ARBA00022837"/>
    </source>
</evidence>
<dbReference type="PANTHER" id="PTHR10037">
    <property type="entry name" value="VOLTAGE-GATED CATION CHANNEL CALCIUM AND SODIUM"/>
    <property type="match status" value="1"/>
</dbReference>
<feature type="transmembrane region" description="Helical" evidence="6">
    <location>
        <begin position="198"/>
        <end position="221"/>
    </location>
</feature>
<sequence>MIIVNAAQIGYDAELTATTTGGSPLWMNIWSLVCTLYFAVECTLRIWTFRREFFCGEAWPWNLFDLLLVVCSAADFAPFLYGDAESSIVLDALRALKLLRIIRVFRVFRVIKQLSNLMVMIADSINSLLWALVMLVIIMYVFAVCIMTFTSDWVATSPADDPVVGRIQEAFGSLGQSFFTLVVVMLDGVDFADILEDLLLVGWMPFALLMFFVLFTNLAVLNVVTGVFVDRALEAEKSQREYQVERALKNQISFKKQIIHLVAKIDSNADGRITRDELHAMLEDRNLSAHWETLGLVGLNRKLQADRLFNLVDEDSDGAIYVDEFLDKAGFLRGPASAIELLAVQSECSQIRKQLRENRKVLQRLVETLLTEDLQLGKGQVRTLSAESLDPAELNL</sequence>
<dbReference type="SUPFAM" id="SSF47473">
    <property type="entry name" value="EF-hand"/>
    <property type="match status" value="1"/>
</dbReference>
<keyword evidence="8" id="KW-0813">Transport</keyword>
<evidence type="ECO:0000313" key="9">
    <source>
        <dbReference type="Proteomes" id="UP000186817"/>
    </source>
</evidence>
<dbReference type="AlphaFoldDB" id="A0A1Q9F4B2"/>
<proteinExistence type="predicted"/>
<dbReference type="InterPro" id="IPR018247">
    <property type="entry name" value="EF_Hand_1_Ca_BS"/>
</dbReference>
<dbReference type="PROSITE" id="PS50222">
    <property type="entry name" value="EF_HAND_2"/>
    <property type="match status" value="2"/>
</dbReference>
<feature type="domain" description="EF-hand" evidence="7">
    <location>
        <begin position="253"/>
        <end position="288"/>
    </location>
</feature>
<evidence type="ECO:0000256" key="5">
    <source>
        <dbReference type="ARBA" id="ARBA00023136"/>
    </source>
</evidence>
<evidence type="ECO:0000256" key="1">
    <source>
        <dbReference type="ARBA" id="ARBA00004141"/>
    </source>
</evidence>
<evidence type="ECO:0000313" key="8">
    <source>
        <dbReference type="EMBL" id="OLQ14497.1"/>
    </source>
</evidence>
<gene>
    <name evidence="8" type="primary">para</name>
    <name evidence="8" type="ORF">AK812_SmicGene1332</name>
</gene>
<dbReference type="Pfam" id="PF13202">
    <property type="entry name" value="EF-hand_5"/>
    <property type="match status" value="1"/>
</dbReference>
<dbReference type="OMA" id="YFAVECT"/>
<accession>A0A1Q9F4B2</accession>
<evidence type="ECO:0000256" key="4">
    <source>
        <dbReference type="ARBA" id="ARBA00022989"/>
    </source>
</evidence>
<dbReference type="EMBL" id="LSRX01000014">
    <property type="protein sequence ID" value="OLQ14497.1"/>
    <property type="molecule type" value="Genomic_DNA"/>
</dbReference>
<dbReference type="PROSITE" id="PS00018">
    <property type="entry name" value="EF_HAND_1"/>
    <property type="match status" value="1"/>
</dbReference>
<keyword evidence="3" id="KW-0106">Calcium</keyword>
<dbReference type="SUPFAM" id="SSF81324">
    <property type="entry name" value="Voltage-gated potassium channels"/>
    <property type="match status" value="1"/>
</dbReference>
<dbReference type="InterPro" id="IPR043203">
    <property type="entry name" value="VGCC_Ca_Na"/>
</dbReference>
<dbReference type="InterPro" id="IPR011992">
    <property type="entry name" value="EF-hand-dom_pair"/>
</dbReference>
<feature type="transmembrane region" description="Helical" evidence="6">
    <location>
        <begin position="128"/>
        <end position="150"/>
    </location>
</feature>
<dbReference type="Pfam" id="PF00520">
    <property type="entry name" value="Ion_trans"/>
    <property type="match status" value="1"/>
</dbReference>
<dbReference type="InterPro" id="IPR027359">
    <property type="entry name" value="Volt_channel_dom_sf"/>
</dbReference>
<comment type="subcellular location">
    <subcellularLocation>
        <location evidence="1">Membrane</location>
        <topology evidence="1">Multi-pass membrane protein</topology>
    </subcellularLocation>
</comment>
<dbReference type="OrthoDB" id="431340at2759"/>
<keyword evidence="8" id="KW-0406">Ion transport</keyword>
<keyword evidence="8" id="KW-0407">Ion channel</keyword>
<name>A0A1Q9F4B2_SYMMI</name>
<dbReference type="PANTHER" id="PTHR10037:SF62">
    <property type="entry name" value="SODIUM CHANNEL PROTEIN 60E"/>
    <property type="match status" value="1"/>
</dbReference>
<evidence type="ECO:0000256" key="6">
    <source>
        <dbReference type="SAM" id="Phobius"/>
    </source>
</evidence>
<keyword evidence="4 6" id="KW-1133">Transmembrane helix</keyword>
<evidence type="ECO:0000256" key="2">
    <source>
        <dbReference type="ARBA" id="ARBA00022692"/>
    </source>
</evidence>
<protein>
    <submittedName>
        <fullName evidence="8">Sodium channel protein para</fullName>
    </submittedName>
</protein>
<dbReference type="Gene3D" id="1.10.238.10">
    <property type="entry name" value="EF-hand"/>
    <property type="match status" value="1"/>
</dbReference>